<dbReference type="EMBL" id="FOIM01000020">
    <property type="protein sequence ID" value="SET94331.1"/>
    <property type="molecule type" value="Genomic_DNA"/>
</dbReference>
<reference evidence="2" key="1">
    <citation type="submission" date="2016-10" db="EMBL/GenBank/DDBJ databases">
        <authorList>
            <person name="Varghese N."/>
            <person name="Submissions S."/>
        </authorList>
    </citation>
    <scope>NUCLEOTIDE SEQUENCE [LARGE SCALE GENOMIC DNA]</scope>
    <source>
        <strain evidence="2">NLAE-zl-G277</strain>
    </source>
</reference>
<dbReference type="AlphaFoldDB" id="A0A1I0ICB9"/>
<organism evidence="1 2">
    <name type="scientific">Enterocloster lavalensis</name>
    <dbReference type="NCBI Taxonomy" id="460384"/>
    <lineage>
        <taxon>Bacteria</taxon>
        <taxon>Bacillati</taxon>
        <taxon>Bacillota</taxon>
        <taxon>Clostridia</taxon>
        <taxon>Lachnospirales</taxon>
        <taxon>Lachnospiraceae</taxon>
        <taxon>Enterocloster</taxon>
    </lineage>
</organism>
<accession>A0A1I0ICB9</accession>
<sequence length="55" mass="5958">MCKAMEDMRNEAALAERKKIAAKLLEGGKLSPEKIADVSELSLEEVRELAGKKGA</sequence>
<protein>
    <submittedName>
        <fullName evidence="1">Uncharacterized protein</fullName>
    </submittedName>
</protein>
<proteinExistence type="predicted"/>
<name>A0A1I0ICB9_9FIRM</name>
<evidence type="ECO:0000313" key="1">
    <source>
        <dbReference type="EMBL" id="SET94331.1"/>
    </source>
</evidence>
<gene>
    <name evidence="1" type="ORF">SAMN05216313_12090</name>
</gene>
<keyword evidence="2" id="KW-1185">Reference proteome</keyword>
<evidence type="ECO:0000313" key="2">
    <source>
        <dbReference type="Proteomes" id="UP000198508"/>
    </source>
</evidence>
<dbReference type="Proteomes" id="UP000198508">
    <property type="component" value="Unassembled WGS sequence"/>
</dbReference>